<accession>A0A917F0M0</accession>
<dbReference type="InterPro" id="IPR009351">
    <property type="entry name" value="AlkZ-like"/>
</dbReference>
<name>A0A917F0M0_9MICO</name>
<dbReference type="EMBL" id="BMGP01000008">
    <property type="protein sequence ID" value="GGF40471.1"/>
    <property type="molecule type" value="Genomic_DNA"/>
</dbReference>
<dbReference type="PANTHER" id="PTHR38479">
    <property type="entry name" value="LMO0824 PROTEIN"/>
    <property type="match status" value="1"/>
</dbReference>
<evidence type="ECO:0000313" key="1">
    <source>
        <dbReference type="EMBL" id="GGF40471.1"/>
    </source>
</evidence>
<comment type="caution">
    <text evidence="1">The sequence shown here is derived from an EMBL/GenBank/DDBJ whole genome shotgun (WGS) entry which is preliminary data.</text>
</comment>
<dbReference type="PANTHER" id="PTHR38479:SF2">
    <property type="entry name" value="WINGED HELIX DNA-BINDING DOMAIN-CONTAINING PROTEIN"/>
    <property type="match status" value="1"/>
</dbReference>
<dbReference type="Proteomes" id="UP000598775">
    <property type="component" value="Unassembled WGS sequence"/>
</dbReference>
<evidence type="ECO:0008006" key="3">
    <source>
        <dbReference type="Google" id="ProtNLM"/>
    </source>
</evidence>
<protein>
    <recommendedName>
        <fullName evidence="3">Winged helix DNA-binding domain-containing protein</fullName>
    </recommendedName>
</protein>
<evidence type="ECO:0000313" key="2">
    <source>
        <dbReference type="Proteomes" id="UP000598775"/>
    </source>
</evidence>
<dbReference type="RefSeq" id="WP_188681019.1">
    <property type="nucleotide sequence ID" value="NZ_BMGP01000008.1"/>
</dbReference>
<dbReference type="AlphaFoldDB" id="A0A917F0M0"/>
<proteinExistence type="predicted"/>
<dbReference type="Pfam" id="PF06224">
    <property type="entry name" value="AlkZ-like"/>
    <property type="match status" value="1"/>
</dbReference>
<keyword evidence="2" id="KW-1185">Reference proteome</keyword>
<organism evidence="1 2">
    <name type="scientific">Subtercola lobariae</name>
    <dbReference type="NCBI Taxonomy" id="1588641"/>
    <lineage>
        <taxon>Bacteria</taxon>
        <taxon>Bacillati</taxon>
        <taxon>Actinomycetota</taxon>
        <taxon>Actinomycetes</taxon>
        <taxon>Micrococcales</taxon>
        <taxon>Microbacteriaceae</taxon>
        <taxon>Subtercola</taxon>
    </lineage>
</organism>
<reference evidence="1 2" key="1">
    <citation type="journal article" date="2014" name="Int. J. Syst. Evol. Microbiol.">
        <title>Complete genome sequence of Corynebacterium casei LMG S-19264T (=DSM 44701T), isolated from a smear-ripened cheese.</title>
        <authorList>
            <consortium name="US DOE Joint Genome Institute (JGI-PGF)"/>
            <person name="Walter F."/>
            <person name="Albersmeier A."/>
            <person name="Kalinowski J."/>
            <person name="Ruckert C."/>
        </authorList>
    </citation>
    <scope>NUCLEOTIDE SEQUENCE [LARGE SCALE GENOMIC DNA]</scope>
    <source>
        <strain evidence="1 2">CGMCC 1.12976</strain>
    </source>
</reference>
<gene>
    <name evidence="1" type="ORF">GCM10011399_36550</name>
</gene>
<sequence>MAKTNADRKRLTGLRLASQRIAPGATPASASETVRWMTAMQAQDLPGAKWSVGLRTPGCTLADVDASLNGGEFVRSWPFRGTLHFVAGEDLGWMLDLTASRTIAGAATRHRGLGLDTSTFEQARVIAESALSGGRALTRDELFAEFAAGGVATDGQRGVHVLWYLSHTKTLCFGPMIGNAQALVLLDEWVTAPRRLQRDESLGELVQRYFTSHGPATLKDFLWWSKVLAKEAATGLNIARPGLESLELDGVTYWMGAGTLDAASRGGSDPGSPVSDSTGIPAVAAARPPRKPPVHLLPGFDEYLLGYTDRSAALDAAHFERIVPGGNGMFLPTIVAGGRVLGTWSRRATAKKVTVTFDPFVTLTAAQLAGASSAARTYSRYLGVPLAE</sequence>